<dbReference type="Pfam" id="PF00221">
    <property type="entry name" value="Lyase_aromatic"/>
    <property type="match status" value="1"/>
</dbReference>
<comment type="caution">
    <text evidence="3">The sequence shown here is derived from an EMBL/GenBank/DDBJ whole genome shotgun (WGS) entry which is preliminary data.</text>
</comment>
<dbReference type="AlphaFoldDB" id="A0A4Q2M524"/>
<dbReference type="Gene3D" id="1.10.275.10">
    <property type="entry name" value="Fumarase/aspartase (N-terminal domain)"/>
    <property type="match status" value="1"/>
</dbReference>
<evidence type="ECO:0000313" key="3">
    <source>
        <dbReference type="EMBL" id="RXZ87205.1"/>
    </source>
</evidence>
<dbReference type="EMBL" id="SDPM01000002">
    <property type="protein sequence ID" value="RXZ87205.1"/>
    <property type="molecule type" value="Genomic_DNA"/>
</dbReference>
<reference evidence="3 4" key="1">
    <citation type="submission" date="2019-01" db="EMBL/GenBank/DDBJ databases">
        <title>Agromyces.</title>
        <authorList>
            <person name="Li J."/>
        </authorList>
    </citation>
    <scope>NUCLEOTIDE SEQUENCE [LARGE SCALE GENOMIC DNA]</scope>
    <source>
        <strain evidence="3 4">DSM 23870</strain>
    </source>
</reference>
<proteinExistence type="predicted"/>
<dbReference type="Proteomes" id="UP000292686">
    <property type="component" value="Unassembled WGS sequence"/>
</dbReference>
<dbReference type="OrthoDB" id="5147310at2"/>
<dbReference type="InterPro" id="IPR008948">
    <property type="entry name" value="L-Aspartase-like"/>
</dbReference>
<evidence type="ECO:0000313" key="4">
    <source>
        <dbReference type="Proteomes" id="UP000292686"/>
    </source>
</evidence>
<dbReference type="EC" id="4.3.1.3" evidence="2"/>
<evidence type="ECO:0000313" key="5">
    <source>
        <dbReference type="Proteomes" id="UP000581087"/>
    </source>
</evidence>
<protein>
    <submittedName>
        <fullName evidence="2">Histidine ammonia-lyase</fullName>
        <ecNumber evidence="2">4.3.1.3</ecNumber>
    </submittedName>
</protein>
<dbReference type="RefSeq" id="WP_129172780.1">
    <property type="nucleotide sequence ID" value="NZ_JACCBI010000001.1"/>
</dbReference>
<dbReference type="InterPro" id="IPR001106">
    <property type="entry name" value="Aromatic_Lyase"/>
</dbReference>
<dbReference type="GO" id="GO:0004397">
    <property type="term" value="F:histidine ammonia-lyase activity"/>
    <property type="evidence" value="ECO:0007669"/>
    <property type="project" value="UniProtKB-EC"/>
</dbReference>
<name>A0A4Q2M524_9MICO</name>
<dbReference type="InterPro" id="IPR024083">
    <property type="entry name" value="Fumarase/histidase_N"/>
</dbReference>
<keyword evidence="4" id="KW-1185">Reference proteome</keyword>
<dbReference type="EMBL" id="JACCBI010000001">
    <property type="protein sequence ID" value="NYD66532.1"/>
    <property type="molecule type" value="Genomic_DNA"/>
</dbReference>
<reference evidence="2 5" key="2">
    <citation type="submission" date="2020-07" db="EMBL/GenBank/DDBJ databases">
        <title>Sequencing the genomes of 1000 actinobacteria strains.</title>
        <authorList>
            <person name="Klenk H.-P."/>
        </authorList>
    </citation>
    <scope>NUCLEOTIDE SEQUENCE [LARGE SCALE GENOMIC DNA]</scope>
    <source>
        <strain evidence="2 5">DSM 23870</strain>
    </source>
</reference>
<evidence type="ECO:0000256" key="1">
    <source>
        <dbReference type="ARBA" id="ARBA00023239"/>
    </source>
</evidence>
<accession>A0A4Q2M524</accession>
<dbReference type="Proteomes" id="UP000581087">
    <property type="component" value="Unassembled WGS sequence"/>
</dbReference>
<sequence>MNAPNVSRAALGRVVASLATRSPAPAWREARERIVAERAAVDGLLSADPVPSIYGFTTLLGHLDAELTGVDDVHATQRLLLESHLIGDAYDISASVARLVSAAKTEQLHQGGSGIDPDLYDLVVESTTRFDRPIRGAWSASYGSGDVVPASWWASAVVGDRALVSGSTIALINGSFYAAAVATLASLKLIDATSRVLALLARHSPVAETAPVRGDGLPAEQLVSVFDRHPSPPPGDAQAPVSLRDSAPVIDTALTTFRHLGSALERRLGRTSANPLFIGEGSSFRATSQSSFLDPVLTLALGDAEQLARLVLGIAHRVSVHTAAAAASTGAARPDLVQPPKVISALIERADRLGGRPTRFSGDDSEGVEDLRDGALLSAITVLELARLIEDAVDLLGGPASDDAEEIRRALQSELLGAEAPEGLDEAVSTIAPSPFWF</sequence>
<evidence type="ECO:0000313" key="2">
    <source>
        <dbReference type="EMBL" id="NYD66532.1"/>
    </source>
</evidence>
<dbReference type="SUPFAM" id="SSF48557">
    <property type="entry name" value="L-aspartase-like"/>
    <property type="match status" value="1"/>
</dbReference>
<organism evidence="3 4">
    <name type="scientific">Agromyces atrinae</name>
    <dbReference type="NCBI Taxonomy" id="592376"/>
    <lineage>
        <taxon>Bacteria</taxon>
        <taxon>Bacillati</taxon>
        <taxon>Actinomycetota</taxon>
        <taxon>Actinomycetes</taxon>
        <taxon>Micrococcales</taxon>
        <taxon>Microbacteriaceae</taxon>
        <taxon>Agromyces</taxon>
    </lineage>
</organism>
<keyword evidence="1 2" id="KW-0456">Lyase</keyword>
<gene>
    <name evidence="2" type="ORF">BJ972_001051</name>
    <name evidence="3" type="ORF">ESP50_04595</name>
</gene>